<dbReference type="SUPFAM" id="SSF54909">
    <property type="entry name" value="Dimeric alpha+beta barrel"/>
    <property type="match status" value="1"/>
</dbReference>
<protein>
    <submittedName>
        <fullName evidence="1">Quinol monooxygenase YgiN</fullName>
    </submittedName>
</protein>
<dbReference type="Proteomes" id="UP000183915">
    <property type="component" value="Unassembled WGS sequence"/>
</dbReference>
<keyword evidence="1" id="KW-0503">Monooxygenase</keyword>
<accession>A0ABY0ZCK3</accession>
<evidence type="ECO:0000313" key="1">
    <source>
        <dbReference type="EMBL" id="SEE52620.1"/>
    </source>
</evidence>
<keyword evidence="2" id="KW-1185">Reference proteome</keyword>
<proteinExistence type="predicted"/>
<dbReference type="InterPro" id="IPR011008">
    <property type="entry name" value="Dimeric_a/b-barrel"/>
</dbReference>
<dbReference type="EMBL" id="FNTT01000002">
    <property type="protein sequence ID" value="SEE52620.1"/>
    <property type="molecule type" value="Genomic_DNA"/>
</dbReference>
<reference evidence="1 2" key="1">
    <citation type="submission" date="2016-10" db="EMBL/GenBank/DDBJ databases">
        <authorList>
            <person name="Varghese N."/>
            <person name="Submissions S."/>
        </authorList>
    </citation>
    <scope>NUCLEOTIDE SEQUENCE [LARGE SCALE GENOMIC DNA]</scope>
    <source>
        <strain evidence="1 2">BS3780</strain>
    </source>
</reference>
<keyword evidence="1" id="KW-0560">Oxidoreductase</keyword>
<gene>
    <name evidence="1" type="ORF">SAMN04490188_4239</name>
</gene>
<name>A0ABY0ZCK3_9PSED</name>
<evidence type="ECO:0000313" key="2">
    <source>
        <dbReference type="Proteomes" id="UP000183915"/>
    </source>
</evidence>
<comment type="caution">
    <text evidence="1">The sequence shown here is derived from an EMBL/GenBank/DDBJ whole genome shotgun (WGS) entry which is preliminary data.</text>
</comment>
<dbReference type="GO" id="GO:0004497">
    <property type="term" value="F:monooxygenase activity"/>
    <property type="evidence" value="ECO:0007669"/>
    <property type="project" value="UniProtKB-KW"/>
</dbReference>
<organism evidence="1 2">
    <name type="scientific">Pseudomonas kilonensis</name>
    <dbReference type="NCBI Taxonomy" id="132476"/>
    <lineage>
        <taxon>Bacteria</taxon>
        <taxon>Pseudomonadati</taxon>
        <taxon>Pseudomonadota</taxon>
        <taxon>Gammaproteobacteria</taxon>
        <taxon>Pseudomonadales</taxon>
        <taxon>Pseudomonadaceae</taxon>
        <taxon>Pseudomonas</taxon>
    </lineage>
</organism>
<sequence>MFSVRDSPMSKLAINTIELQVKLDNNLHMEILSRLKNIKRLSPQCVEYDLTQSTNLNSWIIKFTWIDAASMHNHFSSESLQTLLTLLASRCTKLYFEKTLNTEG</sequence>